<dbReference type="InterPro" id="IPR050563">
    <property type="entry name" value="4-hydroxybenzoyl-CoA_TE"/>
</dbReference>
<dbReference type="InterPro" id="IPR006684">
    <property type="entry name" value="YbgC/YbaW"/>
</dbReference>
<accession>A5D133</accession>
<dbReference type="AlphaFoldDB" id="A5D133"/>
<protein>
    <submittedName>
        <fullName evidence="3">Predicted thioesterase</fullName>
    </submittedName>
</protein>
<dbReference type="Gene3D" id="3.10.129.10">
    <property type="entry name" value="Hotdog Thioesterase"/>
    <property type="match status" value="1"/>
</dbReference>
<reference evidence="4" key="1">
    <citation type="journal article" date="2008" name="Genome Res.">
        <title>The genome of Pelotomaculum thermopropionicum reveals niche-associated evolution in anaerobic microbiota.</title>
        <authorList>
            <person name="Kosaka T."/>
            <person name="Kato S."/>
            <person name="Shimoyama T."/>
            <person name="Ishii S."/>
            <person name="Abe T."/>
            <person name="Watanabe K."/>
        </authorList>
    </citation>
    <scope>NUCLEOTIDE SEQUENCE [LARGE SCALE GENOMIC DNA]</scope>
    <source>
        <strain evidence="4">DSM 13744 / JCM 10971 / SI</strain>
    </source>
</reference>
<dbReference type="Proteomes" id="UP000006556">
    <property type="component" value="Chromosome"/>
</dbReference>
<gene>
    <name evidence="3" type="primary">FcbC</name>
    <name evidence="3" type="ordered locus">PTH_1889</name>
</gene>
<name>A5D133_PELTS</name>
<dbReference type="EMBL" id="AP009389">
    <property type="protein sequence ID" value="BAF60070.1"/>
    <property type="molecule type" value="Genomic_DNA"/>
</dbReference>
<keyword evidence="4" id="KW-1185">Reference proteome</keyword>
<dbReference type="eggNOG" id="COG0824">
    <property type="taxonomic scope" value="Bacteria"/>
</dbReference>
<evidence type="ECO:0000256" key="1">
    <source>
        <dbReference type="ARBA" id="ARBA00005953"/>
    </source>
</evidence>
<dbReference type="SUPFAM" id="SSF54637">
    <property type="entry name" value="Thioesterase/thiol ester dehydrase-isomerase"/>
    <property type="match status" value="1"/>
</dbReference>
<evidence type="ECO:0000313" key="3">
    <source>
        <dbReference type="EMBL" id="BAF60070.1"/>
    </source>
</evidence>
<dbReference type="STRING" id="370438.PTH_1889"/>
<evidence type="ECO:0000256" key="2">
    <source>
        <dbReference type="ARBA" id="ARBA00022801"/>
    </source>
</evidence>
<keyword evidence="2" id="KW-0378">Hydrolase</keyword>
<sequence length="150" mass="17522">MGSQYPSCRLEMEVGWGDCDAAGIAYYARYFDWFTNGRIHFLKKYGLPYMAVFHRQNINMVALEAECRYKKALRPEETVVLETTLESLSRTRIRFEYKIFKNDGSLAAEGFTSHAYVDEEGKPFDFKKRYPLLWEKTLRILGGQESKTAF</sequence>
<dbReference type="PANTHER" id="PTHR31793">
    <property type="entry name" value="4-HYDROXYBENZOYL-COA THIOESTERASE FAMILY MEMBER"/>
    <property type="match status" value="1"/>
</dbReference>
<organism evidence="3 4">
    <name type="scientific">Pelotomaculum thermopropionicum (strain DSM 13744 / JCM 10971 / SI)</name>
    <dbReference type="NCBI Taxonomy" id="370438"/>
    <lineage>
        <taxon>Bacteria</taxon>
        <taxon>Bacillati</taxon>
        <taxon>Bacillota</taxon>
        <taxon>Clostridia</taxon>
        <taxon>Eubacteriales</taxon>
        <taxon>Desulfotomaculaceae</taxon>
        <taxon>Pelotomaculum</taxon>
    </lineage>
</organism>
<dbReference type="CDD" id="cd00586">
    <property type="entry name" value="4HBT"/>
    <property type="match status" value="1"/>
</dbReference>
<dbReference type="KEGG" id="pth:PTH_1889"/>
<dbReference type="Pfam" id="PF13279">
    <property type="entry name" value="4HBT_2"/>
    <property type="match status" value="1"/>
</dbReference>
<evidence type="ECO:0000313" key="4">
    <source>
        <dbReference type="Proteomes" id="UP000006556"/>
    </source>
</evidence>
<dbReference type="PIRSF" id="PIRSF003230">
    <property type="entry name" value="YbgC"/>
    <property type="match status" value="1"/>
</dbReference>
<dbReference type="InterPro" id="IPR029069">
    <property type="entry name" value="HotDog_dom_sf"/>
</dbReference>
<comment type="similarity">
    <text evidence="1">Belongs to the 4-hydroxybenzoyl-CoA thioesterase family.</text>
</comment>
<dbReference type="GO" id="GO:0047617">
    <property type="term" value="F:fatty acyl-CoA hydrolase activity"/>
    <property type="evidence" value="ECO:0007669"/>
    <property type="project" value="TreeGrafter"/>
</dbReference>
<dbReference type="PANTHER" id="PTHR31793:SF27">
    <property type="entry name" value="NOVEL THIOESTERASE SUPERFAMILY DOMAIN AND SAPOSIN A-TYPE DOMAIN CONTAINING PROTEIN (0610012H03RIK)"/>
    <property type="match status" value="1"/>
</dbReference>
<dbReference type="HOGENOM" id="CLU_101141_3_3_9"/>
<proteinExistence type="inferred from homology"/>